<organism evidence="1 2">
    <name type="scientific">Botrytis porri</name>
    <dbReference type="NCBI Taxonomy" id="87229"/>
    <lineage>
        <taxon>Eukaryota</taxon>
        <taxon>Fungi</taxon>
        <taxon>Dikarya</taxon>
        <taxon>Ascomycota</taxon>
        <taxon>Pezizomycotina</taxon>
        <taxon>Leotiomycetes</taxon>
        <taxon>Helotiales</taxon>
        <taxon>Sclerotiniaceae</taxon>
        <taxon>Botrytis</taxon>
    </lineage>
</organism>
<reference evidence="1 2" key="1">
    <citation type="submission" date="2017-12" db="EMBL/GenBank/DDBJ databases">
        <title>Comparative genomics of Botrytis spp.</title>
        <authorList>
            <person name="Valero-Jimenez C.A."/>
            <person name="Tapia P."/>
            <person name="Veloso J."/>
            <person name="Silva-Moreno E."/>
            <person name="Staats M."/>
            <person name="Valdes J.H."/>
            <person name="Van Kan J.A.L."/>
        </authorList>
    </citation>
    <scope>NUCLEOTIDE SEQUENCE [LARGE SCALE GENOMIC DNA]</scope>
    <source>
        <strain evidence="1 2">MUCL3349</strain>
    </source>
</reference>
<dbReference type="EMBL" id="PQXO01000209">
    <property type="protein sequence ID" value="TGO87695.1"/>
    <property type="molecule type" value="Genomic_DNA"/>
</dbReference>
<name>A0A4Z1KTK6_9HELO</name>
<proteinExistence type="predicted"/>
<sequence length="54" mass="6040">MLFTSSTSVFLGYSASFSVAELLLFLCNSFDQSPTQERALCIPTEHRRKVPSLI</sequence>
<evidence type="ECO:0000313" key="2">
    <source>
        <dbReference type="Proteomes" id="UP000297280"/>
    </source>
</evidence>
<keyword evidence="2" id="KW-1185">Reference proteome</keyword>
<accession>A0A4Z1KTK6</accession>
<comment type="caution">
    <text evidence="1">The sequence shown here is derived from an EMBL/GenBank/DDBJ whole genome shotgun (WGS) entry which is preliminary data.</text>
</comment>
<evidence type="ECO:0000313" key="1">
    <source>
        <dbReference type="EMBL" id="TGO87695.1"/>
    </source>
</evidence>
<gene>
    <name evidence="1" type="ORF">BPOR_0209g00030</name>
</gene>
<dbReference type="AlphaFoldDB" id="A0A4Z1KTK6"/>
<protein>
    <submittedName>
        <fullName evidence="1">Uncharacterized protein</fullName>
    </submittedName>
</protein>
<dbReference type="Proteomes" id="UP000297280">
    <property type="component" value="Unassembled WGS sequence"/>
</dbReference>